<reference evidence="2" key="1">
    <citation type="journal article" date="2022" name="Plant J.">
        <title>Strategies of tolerance reflected in two North American maple genomes.</title>
        <authorList>
            <person name="McEvoy S.L."/>
            <person name="Sezen U.U."/>
            <person name="Trouern-Trend A."/>
            <person name="McMahon S.M."/>
            <person name="Schaberg P.G."/>
            <person name="Yang J."/>
            <person name="Wegrzyn J.L."/>
            <person name="Swenson N.G."/>
        </authorList>
    </citation>
    <scope>NUCLEOTIDE SEQUENCE</scope>
    <source>
        <strain evidence="2">91603</strain>
    </source>
</reference>
<feature type="compositionally biased region" description="Polar residues" evidence="1">
    <location>
        <begin position="225"/>
        <end position="234"/>
    </location>
</feature>
<dbReference type="EMBL" id="JAJSOW010000107">
    <property type="protein sequence ID" value="KAI9157559.1"/>
    <property type="molecule type" value="Genomic_DNA"/>
</dbReference>
<name>A0AAD5NH39_ACENE</name>
<sequence>MKRGRSSPDKKAHPAPSGPLLLASIEKAQRRGRGSRNDNPAPIPPLVTAVCPLPRDPIGQEINRDILEQQDAAYIEAIRLRMIAQGIPFEAAGTAGDIGPSIRVPIFDRLGPSPRTPVRQVNLIPRLERGETLRSYVEKFHKEVIQMRVFDEKETLDNFRRNLWADRLFRSFAKHPTKTYQEAYNRALEQVDIEDQLRIKVRHDEARLASHPKKETPKPVPVKRFQNQPPNKSTYRPLPVPSYNERYPTRRYPPRRSPPKVAPLKEVA</sequence>
<feature type="region of interest" description="Disordered" evidence="1">
    <location>
        <begin position="203"/>
        <end position="268"/>
    </location>
</feature>
<dbReference type="AlphaFoldDB" id="A0AAD5NH39"/>
<protein>
    <recommendedName>
        <fullName evidence="4">Retrotransposon gag domain-containing protein</fullName>
    </recommendedName>
</protein>
<feature type="region of interest" description="Disordered" evidence="1">
    <location>
        <begin position="1"/>
        <end position="47"/>
    </location>
</feature>
<keyword evidence="3" id="KW-1185">Reference proteome</keyword>
<dbReference type="Proteomes" id="UP001064489">
    <property type="component" value="Chromosome 12"/>
</dbReference>
<feature type="compositionally biased region" description="Basic and acidic residues" evidence="1">
    <location>
        <begin position="1"/>
        <end position="12"/>
    </location>
</feature>
<evidence type="ECO:0000256" key="1">
    <source>
        <dbReference type="SAM" id="MobiDB-lite"/>
    </source>
</evidence>
<evidence type="ECO:0008006" key="4">
    <source>
        <dbReference type="Google" id="ProtNLM"/>
    </source>
</evidence>
<accession>A0AAD5NH39</accession>
<evidence type="ECO:0000313" key="3">
    <source>
        <dbReference type="Proteomes" id="UP001064489"/>
    </source>
</evidence>
<feature type="compositionally biased region" description="Basic and acidic residues" evidence="1">
    <location>
        <begin position="203"/>
        <end position="217"/>
    </location>
</feature>
<evidence type="ECO:0000313" key="2">
    <source>
        <dbReference type="EMBL" id="KAI9157559.1"/>
    </source>
</evidence>
<comment type="caution">
    <text evidence="2">The sequence shown here is derived from an EMBL/GenBank/DDBJ whole genome shotgun (WGS) entry which is preliminary data.</text>
</comment>
<proteinExistence type="predicted"/>
<gene>
    <name evidence="2" type="ORF">LWI28_024396</name>
</gene>
<reference evidence="2" key="2">
    <citation type="submission" date="2023-02" db="EMBL/GenBank/DDBJ databases">
        <authorList>
            <person name="Swenson N.G."/>
            <person name="Wegrzyn J.L."/>
            <person name="Mcevoy S.L."/>
        </authorList>
    </citation>
    <scope>NUCLEOTIDE SEQUENCE</scope>
    <source>
        <strain evidence="2">91603</strain>
        <tissue evidence="2">Leaf</tissue>
    </source>
</reference>
<organism evidence="2 3">
    <name type="scientific">Acer negundo</name>
    <name type="common">Box elder</name>
    <dbReference type="NCBI Taxonomy" id="4023"/>
    <lineage>
        <taxon>Eukaryota</taxon>
        <taxon>Viridiplantae</taxon>
        <taxon>Streptophyta</taxon>
        <taxon>Embryophyta</taxon>
        <taxon>Tracheophyta</taxon>
        <taxon>Spermatophyta</taxon>
        <taxon>Magnoliopsida</taxon>
        <taxon>eudicotyledons</taxon>
        <taxon>Gunneridae</taxon>
        <taxon>Pentapetalae</taxon>
        <taxon>rosids</taxon>
        <taxon>malvids</taxon>
        <taxon>Sapindales</taxon>
        <taxon>Sapindaceae</taxon>
        <taxon>Hippocastanoideae</taxon>
        <taxon>Acereae</taxon>
        <taxon>Acer</taxon>
    </lineage>
</organism>